<feature type="region of interest" description="Disordered" evidence="2">
    <location>
        <begin position="343"/>
        <end position="408"/>
    </location>
</feature>
<dbReference type="AlphaFoldDB" id="A0AAD7H0Y1"/>
<dbReference type="Proteomes" id="UP001221757">
    <property type="component" value="Unassembled WGS sequence"/>
</dbReference>
<gene>
    <name evidence="3" type="ORF">B0H17DRAFT_1190678</name>
</gene>
<organism evidence="3 4">
    <name type="scientific">Mycena rosella</name>
    <name type="common">Pink bonnet</name>
    <name type="synonym">Agaricus rosellus</name>
    <dbReference type="NCBI Taxonomy" id="1033263"/>
    <lineage>
        <taxon>Eukaryota</taxon>
        <taxon>Fungi</taxon>
        <taxon>Dikarya</taxon>
        <taxon>Basidiomycota</taxon>
        <taxon>Agaricomycotina</taxon>
        <taxon>Agaricomycetes</taxon>
        <taxon>Agaricomycetidae</taxon>
        <taxon>Agaricales</taxon>
        <taxon>Marasmiineae</taxon>
        <taxon>Mycenaceae</taxon>
        <taxon>Mycena</taxon>
    </lineage>
</organism>
<keyword evidence="1" id="KW-0175">Coiled coil</keyword>
<accession>A0AAD7H0Y1</accession>
<evidence type="ECO:0000313" key="4">
    <source>
        <dbReference type="Proteomes" id="UP001221757"/>
    </source>
</evidence>
<evidence type="ECO:0000256" key="2">
    <source>
        <dbReference type="SAM" id="MobiDB-lite"/>
    </source>
</evidence>
<comment type="caution">
    <text evidence="3">The sequence shown here is derived from an EMBL/GenBank/DDBJ whole genome shotgun (WGS) entry which is preliminary data.</text>
</comment>
<feature type="compositionally biased region" description="Basic and acidic residues" evidence="2">
    <location>
        <begin position="384"/>
        <end position="408"/>
    </location>
</feature>
<proteinExistence type="predicted"/>
<protein>
    <submittedName>
        <fullName evidence="3">Uncharacterized protein</fullName>
    </submittedName>
</protein>
<evidence type="ECO:0000256" key="1">
    <source>
        <dbReference type="SAM" id="Coils"/>
    </source>
</evidence>
<evidence type="ECO:0000313" key="3">
    <source>
        <dbReference type="EMBL" id="KAJ7709470.1"/>
    </source>
</evidence>
<sequence>MAPKSVCGLDLPLDANYDYTSWRKQPEDQEIPDDMELQERNQFNHDAEMHNRASIRATRAYETDVLAGTVPPNTQDIGAKLRPYYKYRDDEMELMLDSEAYCAQVVAPLPPKLTTFLIVERLKRAKDAEKKKEEEKGEKEKVSSLAGSMVMKNAAPMDALTRASVSTPQFLLAAIKYRLHPSFFWFTDKRLRWATEHSAEVPMRKNTTVTDAPEKSLLDVAKTKISWGGDDSAEGHSLLDWVEASGNFLAALDILCAKPDISNPFSFHTELTKHFQFFRAMEDFQELYIVWYPIEKRLRNKILDSDVSFSTAYWTSEVGGPLNAHKSLQAAATGSLSAPSVKMADLGPSVGTSNSSFPHFPPPPRQPRREEDYRPARDPPTGPRFRDSWSGRDSFRDRAPEQRRSNSRERRPLHCLICAGSHAVKFHSREKPGITAFHDRTPFFSSYERGNLESVRISGKGERQSICIGFNCNISGRLCDPSSHPGERLHICSLCGGGHPALPGDARCARFRNGAFLP</sequence>
<reference evidence="3" key="1">
    <citation type="submission" date="2023-03" db="EMBL/GenBank/DDBJ databases">
        <title>Massive genome expansion in bonnet fungi (Mycena s.s.) driven by repeated elements and novel gene families across ecological guilds.</title>
        <authorList>
            <consortium name="Lawrence Berkeley National Laboratory"/>
            <person name="Harder C.B."/>
            <person name="Miyauchi S."/>
            <person name="Viragh M."/>
            <person name="Kuo A."/>
            <person name="Thoen E."/>
            <person name="Andreopoulos B."/>
            <person name="Lu D."/>
            <person name="Skrede I."/>
            <person name="Drula E."/>
            <person name="Henrissat B."/>
            <person name="Morin E."/>
            <person name="Kohler A."/>
            <person name="Barry K."/>
            <person name="LaButti K."/>
            <person name="Morin E."/>
            <person name="Salamov A."/>
            <person name="Lipzen A."/>
            <person name="Mereny Z."/>
            <person name="Hegedus B."/>
            <person name="Baldrian P."/>
            <person name="Stursova M."/>
            <person name="Weitz H."/>
            <person name="Taylor A."/>
            <person name="Grigoriev I.V."/>
            <person name="Nagy L.G."/>
            <person name="Martin F."/>
            <person name="Kauserud H."/>
        </authorList>
    </citation>
    <scope>NUCLEOTIDE SEQUENCE</scope>
    <source>
        <strain evidence="3">CBHHK067</strain>
    </source>
</reference>
<dbReference type="EMBL" id="JARKIE010000002">
    <property type="protein sequence ID" value="KAJ7709470.1"/>
    <property type="molecule type" value="Genomic_DNA"/>
</dbReference>
<name>A0AAD7H0Y1_MYCRO</name>
<keyword evidence="4" id="KW-1185">Reference proteome</keyword>
<feature type="coiled-coil region" evidence="1">
    <location>
        <begin position="118"/>
        <end position="145"/>
    </location>
</feature>
<feature type="compositionally biased region" description="Basic and acidic residues" evidence="2">
    <location>
        <begin position="367"/>
        <end position="377"/>
    </location>
</feature>